<dbReference type="Pfam" id="PF24681">
    <property type="entry name" value="Kelch_KLHDC2_KLHL20_DRC7"/>
    <property type="match status" value="1"/>
</dbReference>
<sequence length="350" mass="37376">MALKKLLSVSILYSLFTLSLSHPSQHQPRWRNLSDIPIVSRQEHTGVFLPPDNLVILGGIIPNASAVPIPFTTVNIVQFYSIRSNAWRTVAPLPRAMNHVNTAVVDGKIYVFGGLDDGGSEQMTLNGVGDSWVYDPKRDSWTPLPPVPDVPRGMAAMGVHDGKIFLAGGFTALGMRGQGPHASVADVSVFDTKTSKWLPDLLPANARNLPAPRDHAGYAVVNGKLYVIGGYNQGTPGRSGTVFILDLKNLGKGWSTSTAQMPTPRGGFAFGVAHGKIYTFGGEGNLEVESGTFNETEVYDFAANSWKKLEPMAVPRHSAPGFGVDGKVYIPGGGLLAGGAPTSHFDVFLP</sequence>
<dbReference type="STRING" id="1573173.A0A167DVZ1"/>
<evidence type="ECO:0000313" key="2">
    <source>
        <dbReference type="Proteomes" id="UP000076584"/>
    </source>
</evidence>
<dbReference type="InterPro" id="IPR006652">
    <property type="entry name" value="Kelch_1"/>
</dbReference>
<proteinExistence type="predicted"/>
<dbReference type="AlphaFoldDB" id="A0A167DVZ1"/>
<gene>
    <name evidence="1" type="ORF">CI238_06794</name>
</gene>
<dbReference type="Gene3D" id="2.120.10.80">
    <property type="entry name" value="Kelch-type beta propeller"/>
    <property type="match status" value="2"/>
</dbReference>
<dbReference type="SMART" id="SM00612">
    <property type="entry name" value="Kelch"/>
    <property type="match status" value="5"/>
</dbReference>
<dbReference type="OrthoDB" id="45365at2759"/>
<accession>A0A167DVZ1</accession>
<dbReference type="InterPro" id="IPR015915">
    <property type="entry name" value="Kelch-typ_b-propeller"/>
</dbReference>
<organism evidence="1 2">
    <name type="scientific">Colletotrichum incanum</name>
    <name type="common">Soybean anthracnose fungus</name>
    <dbReference type="NCBI Taxonomy" id="1573173"/>
    <lineage>
        <taxon>Eukaryota</taxon>
        <taxon>Fungi</taxon>
        <taxon>Dikarya</taxon>
        <taxon>Ascomycota</taxon>
        <taxon>Pezizomycotina</taxon>
        <taxon>Sordariomycetes</taxon>
        <taxon>Hypocreomycetidae</taxon>
        <taxon>Glomerellales</taxon>
        <taxon>Glomerellaceae</taxon>
        <taxon>Colletotrichum</taxon>
        <taxon>Colletotrichum spaethianum species complex</taxon>
    </lineage>
</organism>
<dbReference type="Proteomes" id="UP000076584">
    <property type="component" value="Unassembled WGS sequence"/>
</dbReference>
<keyword evidence="2" id="KW-1185">Reference proteome</keyword>
<comment type="caution">
    <text evidence="1">The sequence shown here is derived from an EMBL/GenBank/DDBJ whole genome shotgun (WGS) entry which is preliminary data.</text>
</comment>
<dbReference type="InterPro" id="IPR052392">
    <property type="entry name" value="Kelch-BTB_domain-containing"/>
</dbReference>
<dbReference type="PANTHER" id="PTHR46375">
    <property type="entry name" value="KELCH REPEAT AND BTB DOMAIN-CONTAINING PROTEIN 13-RELATED"/>
    <property type="match status" value="1"/>
</dbReference>
<name>A0A167DVZ1_COLIC</name>
<dbReference type="PANTHER" id="PTHR46375:SF3">
    <property type="entry name" value="KELCH REPEAT AND BTB DOMAIN-CONTAINING PROTEIN 13"/>
    <property type="match status" value="1"/>
</dbReference>
<protein>
    <submittedName>
        <fullName evidence="1">Kelch repeat-containing protein</fullName>
    </submittedName>
</protein>
<evidence type="ECO:0000313" key="1">
    <source>
        <dbReference type="EMBL" id="KZL84414.1"/>
    </source>
</evidence>
<dbReference type="SUPFAM" id="SSF117281">
    <property type="entry name" value="Kelch motif"/>
    <property type="match status" value="1"/>
</dbReference>
<dbReference type="EMBL" id="LFIW01000875">
    <property type="protein sequence ID" value="KZL84414.1"/>
    <property type="molecule type" value="Genomic_DNA"/>
</dbReference>
<reference evidence="1 2" key="1">
    <citation type="submission" date="2015-06" db="EMBL/GenBank/DDBJ databases">
        <title>Survival trade-offs in plant roots during colonization by closely related pathogenic and mutualistic fungi.</title>
        <authorList>
            <person name="Hacquard S."/>
            <person name="Kracher B."/>
            <person name="Hiruma K."/>
            <person name="Weinman A."/>
            <person name="Muench P."/>
            <person name="Garrido Oter R."/>
            <person name="Ver Loren van Themaat E."/>
            <person name="Dallerey J.-F."/>
            <person name="Damm U."/>
            <person name="Henrissat B."/>
            <person name="Lespinet O."/>
            <person name="Thon M."/>
            <person name="Kemen E."/>
            <person name="McHardy A.C."/>
            <person name="Schulze-Lefert P."/>
            <person name="O'Connell R.J."/>
        </authorList>
    </citation>
    <scope>NUCLEOTIDE SEQUENCE [LARGE SCALE GENOMIC DNA]</scope>
    <source>
        <strain evidence="1 2">MAFF 238704</strain>
    </source>
</reference>